<keyword evidence="2" id="KW-1133">Transmembrane helix</keyword>
<feature type="domain" description="PPM-type phosphatase" evidence="3">
    <location>
        <begin position="1"/>
        <end position="86"/>
    </location>
</feature>
<keyword evidence="2" id="KW-0472">Membrane</keyword>
<evidence type="ECO:0000313" key="4">
    <source>
        <dbReference type="EMBL" id="CAB4799704.1"/>
    </source>
</evidence>
<evidence type="ECO:0000256" key="1">
    <source>
        <dbReference type="SAM" id="MobiDB-lite"/>
    </source>
</evidence>
<feature type="transmembrane region" description="Helical" evidence="2">
    <location>
        <begin position="134"/>
        <end position="158"/>
    </location>
</feature>
<reference evidence="4" key="1">
    <citation type="submission" date="2020-05" db="EMBL/GenBank/DDBJ databases">
        <authorList>
            <person name="Chiriac C."/>
            <person name="Salcher M."/>
            <person name="Ghai R."/>
            <person name="Kavagutti S V."/>
        </authorList>
    </citation>
    <scope>NUCLEOTIDE SEQUENCE</scope>
</reference>
<feature type="region of interest" description="Disordered" evidence="1">
    <location>
        <begin position="92"/>
        <end position="124"/>
    </location>
</feature>
<dbReference type="Gene3D" id="3.60.40.10">
    <property type="entry name" value="PPM-type phosphatase domain"/>
    <property type="match status" value="1"/>
</dbReference>
<dbReference type="AlphaFoldDB" id="A0A6J6XVX2"/>
<keyword evidence="2" id="KW-0812">Transmembrane</keyword>
<protein>
    <submittedName>
        <fullName evidence="4">Unannotated protein</fullName>
    </submittedName>
</protein>
<organism evidence="4">
    <name type="scientific">freshwater metagenome</name>
    <dbReference type="NCBI Taxonomy" id="449393"/>
    <lineage>
        <taxon>unclassified sequences</taxon>
        <taxon>metagenomes</taxon>
        <taxon>ecological metagenomes</taxon>
    </lineage>
</organism>
<dbReference type="SUPFAM" id="SSF81606">
    <property type="entry name" value="PP2C-like"/>
    <property type="match status" value="1"/>
</dbReference>
<dbReference type="EMBL" id="CAFAAM010000053">
    <property type="protein sequence ID" value="CAB4799704.1"/>
    <property type="molecule type" value="Genomic_DNA"/>
</dbReference>
<accession>A0A6J6XVX2</accession>
<gene>
    <name evidence="4" type="ORF">UFOPK3010_00529</name>
</gene>
<name>A0A6J6XVX2_9ZZZZ</name>
<dbReference type="PROSITE" id="PS51746">
    <property type="entry name" value="PPM_2"/>
    <property type="match status" value="1"/>
</dbReference>
<dbReference type="InterPro" id="IPR036457">
    <property type="entry name" value="PPM-type-like_dom_sf"/>
</dbReference>
<proteinExistence type="predicted"/>
<dbReference type="InterPro" id="IPR001932">
    <property type="entry name" value="PPM-type_phosphatase-like_dom"/>
</dbReference>
<evidence type="ECO:0000259" key="3">
    <source>
        <dbReference type="PROSITE" id="PS51746"/>
    </source>
</evidence>
<sequence length="258" mass="27873">MHPQRNILTRALGIDGTVLVDSWEILPVIGDRYLICSDGLFNEVDESRIAATLRRLADPNEASRELIRLANEGGGRDNITCVIVDVVDDAGRDPKADPANRVRNSHTGGDLTVPEPPEAELKAPRAPGAIRSSFTWRVGVFIAAFVFVILAGFAFIWWTGTKTWYVGVDGDKVAIFHGKPGGVLWIEPTLAEDSELLIANVPRSAVVDVQNGVEQPSLELARAYIDNLVEQNLKASTTTTLAPLSGSSTSSITTTTVR</sequence>
<evidence type="ECO:0000256" key="2">
    <source>
        <dbReference type="SAM" id="Phobius"/>
    </source>
</evidence>